<dbReference type="RefSeq" id="WP_123225527.1">
    <property type="nucleotide sequence ID" value="NZ_RJSE01000001.1"/>
</dbReference>
<keyword evidence="1" id="KW-0472">Membrane</keyword>
<gene>
    <name evidence="3" type="ORF">EFK50_00145</name>
</gene>
<reference evidence="3 4" key="1">
    <citation type="submission" date="2018-11" db="EMBL/GenBank/DDBJ databases">
        <authorList>
            <person name="Li F."/>
        </authorList>
    </citation>
    <scope>NUCLEOTIDE SEQUENCE [LARGE SCALE GENOMIC DNA]</scope>
    <source>
        <strain evidence="3 4">Gsoil 097</strain>
    </source>
</reference>
<proteinExistence type="predicted"/>
<protein>
    <submittedName>
        <fullName evidence="3">DUF4395 domain-containing protein</fullName>
    </submittedName>
</protein>
<feature type="transmembrane region" description="Helical" evidence="1">
    <location>
        <begin position="86"/>
        <end position="106"/>
    </location>
</feature>
<feature type="transmembrane region" description="Helical" evidence="1">
    <location>
        <begin position="12"/>
        <end position="31"/>
    </location>
</feature>
<evidence type="ECO:0000313" key="4">
    <source>
        <dbReference type="Proteomes" id="UP000267128"/>
    </source>
</evidence>
<comment type="caution">
    <text evidence="3">The sequence shown here is derived from an EMBL/GenBank/DDBJ whole genome shotgun (WGS) entry which is preliminary data.</text>
</comment>
<sequence>MSKPAVQIDPRGPRFTAGVTLVLFAVVLVTAPSVVGIVLLSVQVAFFAIGAGLGVQHTPTAQVFKYLVRPRLAAPDHLEDAAPPRFAQAVGLAFSVVALVGYATGATLLGQIFAGFALVAATLNAVFGFCLGCELYLLGRRLLAPRAKNTTTPNETNKEEVAV</sequence>
<evidence type="ECO:0000259" key="2">
    <source>
        <dbReference type="Pfam" id="PF14340"/>
    </source>
</evidence>
<evidence type="ECO:0000313" key="3">
    <source>
        <dbReference type="EMBL" id="RNL66082.1"/>
    </source>
</evidence>
<dbReference type="OrthoDB" id="345402at2"/>
<dbReference type="Pfam" id="PF14340">
    <property type="entry name" value="DUF4395"/>
    <property type="match status" value="1"/>
</dbReference>
<keyword evidence="4" id="KW-1185">Reference proteome</keyword>
<name>A0A3N0CRH1_9ACTN</name>
<dbReference type="InterPro" id="IPR025508">
    <property type="entry name" value="DUF4395"/>
</dbReference>
<organism evidence="3 4">
    <name type="scientific">Nocardioides marmoriginsengisoli</name>
    <dbReference type="NCBI Taxonomy" id="661483"/>
    <lineage>
        <taxon>Bacteria</taxon>
        <taxon>Bacillati</taxon>
        <taxon>Actinomycetota</taxon>
        <taxon>Actinomycetes</taxon>
        <taxon>Propionibacteriales</taxon>
        <taxon>Nocardioidaceae</taxon>
        <taxon>Nocardioides</taxon>
    </lineage>
</organism>
<feature type="domain" description="DUF4395" evidence="2">
    <location>
        <begin position="8"/>
        <end position="141"/>
    </location>
</feature>
<feature type="transmembrane region" description="Helical" evidence="1">
    <location>
        <begin position="112"/>
        <end position="138"/>
    </location>
</feature>
<dbReference type="AlphaFoldDB" id="A0A3N0CRH1"/>
<keyword evidence="1" id="KW-1133">Transmembrane helix</keyword>
<evidence type="ECO:0000256" key="1">
    <source>
        <dbReference type="SAM" id="Phobius"/>
    </source>
</evidence>
<accession>A0A3N0CRH1</accession>
<dbReference type="Proteomes" id="UP000267128">
    <property type="component" value="Unassembled WGS sequence"/>
</dbReference>
<keyword evidence="1" id="KW-0812">Transmembrane</keyword>
<dbReference type="EMBL" id="RJSE01000001">
    <property type="protein sequence ID" value="RNL66082.1"/>
    <property type="molecule type" value="Genomic_DNA"/>
</dbReference>